<evidence type="ECO:0000256" key="1">
    <source>
        <dbReference type="SAM" id="SignalP"/>
    </source>
</evidence>
<comment type="caution">
    <text evidence="2">The sequence shown here is derived from an EMBL/GenBank/DDBJ whole genome shotgun (WGS) entry which is preliminary data.</text>
</comment>
<evidence type="ECO:0000313" key="2">
    <source>
        <dbReference type="EMBL" id="MQL73191.1"/>
    </source>
</evidence>
<sequence length="125" mass="13069">MATVGACRVWARVAAVLALVAVVGASTLAVYEGPGCTGNTDVVMSCGSCQTIEKHGGYVFVYAYDGGSAQFYSSDDCSDSTPVFTLTETALFCESFTYNSVNISCSGAAATTISSWDITARRQQQ</sequence>
<protein>
    <submittedName>
        <fullName evidence="2">Uncharacterized protein</fullName>
    </submittedName>
</protein>
<dbReference type="SUPFAM" id="SSF49695">
    <property type="entry name" value="gamma-Crystallin-like"/>
    <property type="match status" value="1"/>
</dbReference>
<dbReference type="Gene3D" id="2.60.20.30">
    <property type="match status" value="1"/>
</dbReference>
<dbReference type="InterPro" id="IPR015201">
    <property type="entry name" value="Antimicrobial_MiAMP1"/>
</dbReference>
<keyword evidence="1" id="KW-0732">Signal</keyword>
<organism evidence="2 3">
    <name type="scientific">Colocasia esculenta</name>
    <name type="common">Wild taro</name>
    <name type="synonym">Arum esculentum</name>
    <dbReference type="NCBI Taxonomy" id="4460"/>
    <lineage>
        <taxon>Eukaryota</taxon>
        <taxon>Viridiplantae</taxon>
        <taxon>Streptophyta</taxon>
        <taxon>Embryophyta</taxon>
        <taxon>Tracheophyta</taxon>
        <taxon>Spermatophyta</taxon>
        <taxon>Magnoliopsida</taxon>
        <taxon>Liliopsida</taxon>
        <taxon>Araceae</taxon>
        <taxon>Aroideae</taxon>
        <taxon>Colocasieae</taxon>
        <taxon>Colocasia</taxon>
    </lineage>
</organism>
<dbReference type="AlphaFoldDB" id="A0A843TQ56"/>
<feature type="chain" id="PRO_5032804110" evidence="1">
    <location>
        <begin position="26"/>
        <end position="125"/>
    </location>
</feature>
<proteinExistence type="predicted"/>
<name>A0A843TQ56_COLES</name>
<gene>
    <name evidence="2" type="ORF">Taro_005508</name>
</gene>
<dbReference type="GO" id="GO:0045926">
    <property type="term" value="P:negative regulation of growth"/>
    <property type="evidence" value="ECO:0007669"/>
    <property type="project" value="InterPro"/>
</dbReference>
<dbReference type="InterPro" id="IPR015791">
    <property type="entry name" value="Antimic/Inh_G_crystallin-like"/>
</dbReference>
<reference evidence="2" key="1">
    <citation type="submission" date="2017-07" db="EMBL/GenBank/DDBJ databases">
        <title>Taro Niue Genome Assembly and Annotation.</title>
        <authorList>
            <person name="Atibalentja N."/>
            <person name="Keating K."/>
            <person name="Fields C.J."/>
        </authorList>
    </citation>
    <scope>NUCLEOTIDE SEQUENCE</scope>
    <source>
        <strain evidence="2">Niue_2</strain>
        <tissue evidence="2">Leaf</tissue>
    </source>
</reference>
<feature type="signal peptide" evidence="1">
    <location>
        <begin position="1"/>
        <end position="25"/>
    </location>
</feature>
<evidence type="ECO:0000313" key="3">
    <source>
        <dbReference type="Proteomes" id="UP000652761"/>
    </source>
</evidence>
<dbReference type="Proteomes" id="UP000652761">
    <property type="component" value="Unassembled WGS sequence"/>
</dbReference>
<accession>A0A843TQ56</accession>
<dbReference type="GO" id="GO:0006952">
    <property type="term" value="P:defense response"/>
    <property type="evidence" value="ECO:0007669"/>
    <property type="project" value="InterPro"/>
</dbReference>
<dbReference type="Pfam" id="PF09117">
    <property type="entry name" value="MiAMP1"/>
    <property type="match status" value="1"/>
</dbReference>
<keyword evidence="3" id="KW-1185">Reference proteome</keyword>
<dbReference type="EMBL" id="NMUH01000156">
    <property type="protein sequence ID" value="MQL73191.1"/>
    <property type="molecule type" value="Genomic_DNA"/>
</dbReference>
<dbReference type="InterPro" id="IPR011024">
    <property type="entry name" value="G_crystallin-like"/>
</dbReference>